<evidence type="ECO:0000256" key="3">
    <source>
        <dbReference type="PROSITE-ProRule" id="PRU00169"/>
    </source>
</evidence>
<dbReference type="GO" id="GO:0000160">
    <property type="term" value="P:phosphorelay signal transduction system"/>
    <property type="evidence" value="ECO:0007669"/>
    <property type="project" value="UniProtKB-KW"/>
</dbReference>
<evidence type="ECO:0000256" key="2">
    <source>
        <dbReference type="ARBA" id="ARBA00023012"/>
    </source>
</evidence>
<feature type="domain" description="Response regulatory" evidence="4">
    <location>
        <begin position="2"/>
        <end position="115"/>
    </location>
</feature>
<dbReference type="Pfam" id="PF00072">
    <property type="entry name" value="Response_reg"/>
    <property type="match status" value="1"/>
</dbReference>
<feature type="modified residue" description="4-aspartylphosphate" evidence="3">
    <location>
        <position position="51"/>
    </location>
</feature>
<accession>A0A931CW26</accession>
<dbReference type="Gene3D" id="3.40.50.2300">
    <property type="match status" value="1"/>
</dbReference>
<keyword evidence="1 3" id="KW-0597">Phosphoprotein</keyword>
<evidence type="ECO:0000313" key="5">
    <source>
        <dbReference type="EMBL" id="MBG0780427.1"/>
    </source>
</evidence>
<dbReference type="Proteomes" id="UP000706172">
    <property type="component" value="Unassembled WGS sequence"/>
</dbReference>
<organism evidence="5 6">
    <name type="scientific">Desulfotignum balticum</name>
    <dbReference type="NCBI Taxonomy" id="115781"/>
    <lineage>
        <taxon>Bacteria</taxon>
        <taxon>Pseudomonadati</taxon>
        <taxon>Thermodesulfobacteriota</taxon>
        <taxon>Desulfobacteria</taxon>
        <taxon>Desulfobacterales</taxon>
        <taxon>Desulfobacteraceae</taxon>
        <taxon>Desulfotignum</taxon>
    </lineage>
</organism>
<evidence type="ECO:0000313" key="6">
    <source>
        <dbReference type="Proteomes" id="UP000706172"/>
    </source>
</evidence>
<dbReference type="InterPro" id="IPR001789">
    <property type="entry name" value="Sig_transdc_resp-reg_receiver"/>
</dbReference>
<evidence type="ECO:0000256" key="1">
    <source>
        <dbReference type="ARBA" id="ARBA00022553"/>
    </source>
</evidence>
<dbReference type="AlphaFoldDB" id="A0A931CW26"/>
<reference evidence="5" key="1">
    <citation type="submission" date="2020-07" db="EMBL/GenBank/DDBJ databases">
        <title>Severe corrosion of carbon steel in oil field produced water can be linked to methanogenic archaea containing a special type of NiFe hydrogenase.</title>
        <authorList>
            <person name="Lahme S."/>
            <person name="Mand J."/>
            <person name="Longwell J."/>
            <person name="Smith R."/>
            <person name="Enning D."/>
        </authorList>
    </citation>
    <scope>NUCLEOTIDE SEQUENCE</scope>
    <source>
        <strain evidence="5">MIC098Bin6</strain>
    </source>
</reference>
<dbReference type="InterPro" id="IPR011006">
    <property type="entry name" value="CheY-like_superfamily"/>
</dbReference>
<proteinExistence type="predicted"/>
<keyword evidence="2" id="KW-0902">Two-component regulatory system</keyword>
<gene>
    <name evidence="5" type="ORF">H0S81_10940</name>
</gene>
<sequence length="119" mass="13204">MKIILVDDETKFINMLARRLSLRGLDADVAYSGDQALEKAAQTRYDIAVLDMKMPGMSGLALKNKLLKKLPDIKFIFVTGHGGVDKNGNSDLSEDIFLAKPLNIDTLIDAIQQQIHPHK</sequence>
<dbReference type="PANTHER" id="PTHR44591:SF14">
    <property type="entry name" value="PROTEIN PILG"/>
    <property type="match status" value="1"/>
</dbReference>
<dbReference type="PROSITE" id="PS50110">
    <property type="entry name" value="RESPONSE_REGULATORY"/>
    <property type="match status" value="1"/>
</dbReference>
<dbReference type="PANTHER" id="PTHR44591">
    <property type="entry name" value="STRESS RESPONSE REGULATOR PROTEIN 1"/>
    <property type="match status" value="1"/>
</dbReference>
<protein>
    <submittedName>
        <fullName evidence="5">Response regulator</fullName>
    </submittedName>
</protein>
<evidence type="ECO:0000259" key="4">
    <source>
        <dbReference type="PROSITE" id="PS50110"/>
    </source>
</evidence>
<dbReference type="InterPro" id="IPR050595">
    <property type="entry name" value="Bact_response_regulator"/>
</dbReference>
<comment type="caution">
    <text evidence="5">The sequence shown here is derived from an EMBL/GenBank/DDBJ whole genome shotgun (WGS) entry which is preliminary data.</text>
</comment>
<dbReference type="SUPFAM" id="SSF52172">
    <property type="entry name" value="CheY-like"/>
    <property type="match status" value="1"/>
</dbReference>
<name>A0A931CW26_9BACT</name>
<dbReference type="EMBL" id="JACCQK010000725">
    <property type="protein sequence ID" value="MBG0780427.1"/>
    <property type="molecule type" value="Genomic_DNA"/>
</dbReference>
<dbReference type="SMART" id="SM00448">
    <property type="entry name" value="REC"/>
    <property type="match status" value="1"/>
</dbReference>